<sequence>MQIWRGYKINRYRVEFRVNNKDYFRKDCFEDKLEELKDLFKSIQREEKKGKCYYRRFPLGKNKKIYF</sequence>
<evidence type="ECO:0008006" key="3">
    <source>
        <dbReference type="Google" id="ProtNLM"/>
    </source>
</evidence>
<comment type="caution">
    <text evidence="1">The sequence shown here is derived from an EMBL/GenBank/DDBJ whole genome shotgun (WGS) entry which is preliminary data.</text>
</comment>
<protein>
    <recommendedName>
        <fullName evidence="3">CDC2L2 protein</fullName>
    </recommendedName>
</protein>
<evidence type="ECO:0000313" key="1">
    <source>
        <dbReference type="EMBL" id="NFJ09440.1"/>
    </source>
</evidence>
<name>A0A846J8F8_CLOBO</name>
<dbReference type="AlphaFoldDB" id="A0A846J8F8"/>
<proteinExistence type="predicted"/>
<organism evidence="1 2">
    <name type="scientific">Clostridium botulinum</name>
    <dbReference type="NCBI Taxonomy" id="1491"/>
    <lineage>
        <taxon>Bacteria</taxon>
        <taxon>Bacillati</taxon>
        <taxon>Bacillota</taxon>
        <taxon>Clostridia</taxon>
        <taxon>Eubacteriales</taxon>
        <taxon>Clostridiaceae</taxon>
        <taxon>Clostridium</taxon>
    </lineage>
</organism>
<dbReference type="RefSeq" id="WP_012300895.1">
    <property type="nucleotide sequence ID" value="NZ_AP025141.1"/>
</dbReference>
<accession>A0A846J8F8</accession>
<gene>
    <name evidence="1" type="ORF">FC871_13355</name>
</gene>
<reference evidence="1 2" key="1">
    <citation type="submission" date="2019-04" db="EMBL/GenBank/DDBJ databases">
        <title>Genome sequencing of Clostridium botulinum Groups I-IV and Clostridium butyricum.</title>
        <authorList>
            <person name="Brunt J."/>
            <person name="Van Vliet A.H.M."/>
            <person name="Stringer S.C."/>
            <person name="Carter A.T."/>
            <person name="Peck M.W."/>
        </authorList>
    </citation>
    <scope>NUCLEOTIDE SEQUENCE [LARGE SCALE GENOMIC DNA]</scope>
    <source>
        <strain evidence="1 2">Colworth BL30</strain>
    </source>
</reference>
<dbReference type="Proteomes" id="UP000480039">
    <property type="component" value="Unassembled WGS sequence"/>
</dbReference>
<evidence type="ECO:0000313" key="2">
    <source>
        <dbReference type="Proteomes" id="UP000480039"/>
    </source>
</evidence>
<dbReference type="EMBL" id="SWQE01000007">
    <property type="protein sequence ID" value="NFJ09440.1"/>
    <property type="molecule type" value="Genomic_DNA"/>
</dbReference>